<dbReference type="OrthoDB" id="354351at2759"/>
<protein>
    <submittedName>
        <fullName evidence="1">Uncharacterized protein</fullName>
    </submittedName>
</protein>
<dbReference type="AlphaFoldDB" id="A0A0L8HV55"/>
<gene>
    <name evidence="1" type="ORF">OCBIM_22005206mg</name>
</gene>
<evidence type="ECO:0000313" key="1">
    <source>
        <dbReference type="EMBL" id="KOF93087.1"/>
    </source>
</evidence>
<reference evidence="1" key="1">
    <citation type="submission" date="2015-07" db="EMBL/GenBank/DDBJ databases">
        <title>MeaNS - Measles Nucleotide Surveillance Program.</title>
        <authorList>
            <person name="Tran T."/>
            <person name="Druce J."/>
        </authorList>
    </citation>
    <scope>NUCLEOTIDE SEQUENCE</scope>
    <source>
        <strain evidence="1">UCB-OBI-ISO-001</strain>
        <tissue evidence="1">Gonad</tissue>
    </source>
</reference>
<accession>A0A0L8HV55</accession>
<proteinExistence type="predicted"/>
<organism evidence="1">
    <name type="scientific">Octopus bimaculoides</name>
    <name type="common">California two-spotted octopus</name>
    <dbReference type="NCBI Taxonomy" id="37653"/>
    <lineage>
        <taxon>Eukaryota</taxon>
        <taxon>Metazoa</taxon>
        <taxon>Spiralia</taxon>
        <taxon>Lophotrochozoa</taxon>
        <taxon>Mollusca</taxon>
        <taxon>Cephalopoda</taxon>
        <taxon>Coleoidea</taxon>
        <taxon>Octopodiformes</taxon>
        <taxon>Octopoda</taxon>
        <taxon>Incirrata</taxon>
        <taxon>Octopodidae</taxon>
        <taxon>Octopus</taxon>
    </lineage>
</organism>
<name>A0A0L8HV55_OCTBM</name>
<dbReference type="EMBL" id="KQ417232">
    <property type="protein sequence ID" value="KOF93087.1"/>
    <property type="molecule type" value="Genomic_DNA"/>
</dbReference>
<sequence length="71" mass="8029">MAGLPAEKKEWYRAARTEIEYKKLSDDTWEINVGIVGVPKGRTFKFKFGQTYESASIDGSPMQRLLAVCTN</sequence>